<dbReference type="AlphaFoldDB" id="A0A0D2M8N1"/>
<reference evidence="2 3" key="1">
    <citation type="journal article" date="2013" name="BMC Genomics">
        <title>Reconstruction of the lipid metabolism for the microalga Monoraphidium neglectum from its genome sequence reveals characteristics suitable for biofuel production.</title>
        <authorList>
            <person name="Bogen C."/>
            <person name="Al-Dilaimi A."/>
            <person name="Albersmeier A."/>
            <person name="Wichmann J."/>
            <person name="Grundmann M."/>
            <person name="Rupp O."/>
            <person name="Lauersen K.J."/>
            <person name="Blifernez-Klassen O."/>
            <person name="Kalinowski J."/>
            <person name="Goesmann A."/>
            <person name="Mussgnug J.H."/>
            <person name="Kruse O."/>
        </authorList>
    </citation>
    <scope>NUCLEOTIDE SEQUENCE [LARGE SCALE GENOMIC DNA]</scope>
    <source>
        <strain evidence="2 3">SAG 48.87</strain>
    </source>
</reference>
<feature type="non-terminal residue" evidence="2">
    <location>
        <position position="67"/>
    </location>
</feature>
<evidence type="ECO:0000256" key="1">
    <source>
        <dbReference type="SAM" id="MobiDB-lite"/>
    </source>
</evidence>
<proteinExistence type="predicted"/>
<sequence length="67" mass="7225">MEATPEGLAVAAATRELLGKKRKAAQDAPEEPQSSKKLSRPPPTCTHEVARPEGFDDATVDLDEKTH</sequence>
<dbReference type="GeneID" id="25727696"/>
<dbReference type="Proteomes" id="UP000054498">
    <property type="component" value="Unassembled WGS sequence"/>
</dbReference>
<keyword evidence="3" id="KW-1185">Reference proteome</keyword>
<evidence type="ECO:0000313" key="3">
    <source>
        <dbReference type="Proteomes" id="UP000054498"/>
    </source>
</evidence>
<evidence type="ECO:0000313" key="2">
    <source>
        <dbReference type="EMBL" id="KIY97436.1"/>
    </source>
</evidence>
<accession>A0A0D2M8N1</accession>
<feature type="region of interest" description="Disordered" evidence="1">
    <location>
        <begin position="1"/>
        <end position="67"/>
    </location>
</feature>
<organism evidence="2 3">
    <name type="scientific">Monoraphidium neglectum</name>
    <dbReference type="NCBI Taxonomy" id="145388"/>
    <lineage>
        <taxon>Eukaryota</taxon>
        <taxon>Viridiplantae</taxon>
        <taxon>Chlorophyta</taxon>
        <taxon>core chlorophytes</taxon>
        <taxon>Chlorophyceae</taxon>
        <taxon>CS clade</taxon>
        <taxon>Sphaeropleales</taxon>
        <taxon>Selenastraceae</taxon>
        <taxon>Monoraphidium</taxon>
    </lineage>
</organism>
<dbReference type="EMBL" id="KK102572">
    <property type="protein sequence ID" value="KIY97436.1"/>
    <property type="molecule type" value="Genomic_DNA"/>
</dbReference>
<gene>
    <name evidence="2" type="ORF">MNEG_10525</name>
</gene>
<dbReference type="RefSeq" id="XP_013896456.1">
    <property type="nucleotide sequence ID" value="XM_014041002.1"/>
</dbReference>
<dbReference type="KEGG" id="mng:MNEG_10525"/>
<protein>
    <submittedName>
        <fullName evidence="2">Uncharacterized protein</fullName>
    </submittedName>
</protein>
<name>A0A0D2M8N1_9CHLO</name>